<organism evidence="1 2">
    <name type="scientific">Vasconcelosia minhoensis LEGE 07310</name>
    <dbReference type="NCBI Taxonomy" id="915328"/>
    <lineage>
        <taxon>Bacteria</taxon>
        <taxon>Bacillati</taxon>
        <taxon>Cyanobacteriota</taxon>
        <taxon>Cyanophyceae</taxon>
        <taxon>Nodosilineales</taxon>
        <taxon>Cymatolegaceae</taxon>
        <taxon>Vasconcelosia</taxon>
        <taxon>Vasconcelosia minhoensis</taxon>
    </lineage>
</organism>
<comment type="caution">
    <text evidence="1">The sequence shown here is derived from an EMBL/GenBank/DDBJ whole genome shotgun (WGS) entry which is preliminary data.</text>
</comment>
<evidence type="ECO:0000313" key="1">
    <source>
        <dbReference type="EMBL" id="MBE9077242.1"/>
    </source>
</evidence>
<dbReference type="Proteomes" id="UP000636505">
    <property type="component" value="Unassembled WGS sequence"/>
</dbReference>
<sequence>MGKQKIERLLAQLQGNHSQDIQNAAAIFTVAQGAVKQLDQIDRAAPAQTVLPAAPISLTKADLESRYGKFNACRKAAKQAGITFSKTPSWSQLVAAFSYLEACQSCVDAYLQDHPCPDLKGVRLSLRLGN</sequence>
<proteinExistence type="predicted"/>
<name>A0A8J7DB55_9CYAN</name>
<protein>
    <submittedName>
        <fullName evidence="1">Uncharacterized protein</fullName>
    </submittedName>
</protein>
<evidence type="ECO:0000313" key="2">
    <source>
        <dbReference type="Proteomes" id="UP000636505"/>
    </source>
</evidence>
<gene>
    <name evidence="1" type="ORF">IQ241_08030</name>
</gene>
<reference evidence="1" key="1">
    <citation type="submission" date="2020-10" db="EMBL/GenBank/DDBJ databases">
        <authorList>
            <person name="Castelo-Branco R."/>
            <person name="Eusebio N."/>
            <person name="Adriana R."/>
            <person name="Vieira A."/>
            <person name="Brugerolle De Fraissinette N."/>
            <person name="Rezende De Castro R."/>
            <person name="Schneider M.P."/>
            <person name="Vasconcelos V."/>
            <person name="Leao P.N."/>
        </authorList>
    </citation>
    <scope>NUCLEOTIDE SEQUENCE</scope>
    <source>
        <strain evidence="1">LEGE 07310</strain>
    </source>
</reference>
<dbReference type="EMBL" id="JADEXG010000014">
    <property type="protein sequence ID" value="MBE9077242.1"/>
    <property type="molecule type" value="Genomic_DNA"/>
</dbReference>
<keyword evidence="2" id="KW-1185">Reference proteome</keyword>
<accession>A0A8J7DB55</accession>
<dbReference type="AlphaFoldDB" id="A0A8J7DB55"/>
<dbReference type="RefSeq" id="WP_193905905.1">
    <property type="nucleotide sequence ID" value="NZ_JADEXG010000014.1"/>
</dbReference>